<dbReference type="EC" id="3.2.1.8" evidence="6"/>
<evidence type="ECO:0000256" key="5">
    <source>
        <dbReference type="PROSITE-ProRule" id="PRU10061"/>
    </source>
</evidence>
<dbReference type="SMART" id="SM00633">
    <property type="entry name" value="Glyco_10"/>
    <property type="match status" value="1"/>
</dbReference>
<evidence type="ECO:0000313" key="8">
    <source>
        <dbReference type="EMBL" id="AFK83738.1"/>
    </source>
</evidence>
<dbReference type="PROSITE" id="PS51760">
    <property type="entry name" value="GH10_2"/>
    <property type="match status" value="1"/>
</dbReference>
<organism evidence="8">
    <name type="scientific">uncultured bacterium 35A20</name>
    <dbReference type="NCBI Taxonomy" id="1194347"/>
    <lineage>
        <taxon>Bacteria</taxon>
        <taxon>environmental samples</taxon>
    </lineage>
</organism>
<dbReference type="Pfam" id="PF00331">
    <property type="entry name" value="Glyco_hydro_10"/>
    <property type="match status" value="1"/>
</dbReference>
<comment type="catalytic activity">
    <reaction evidence="6">
        <text>Endohydrolysis of (1-&gt;4)-beta-D-xylosidic linkages in xylans.</text>
        <dbReference type="EC" id="3.2.1.8"/>
    </reaction>
</comment>
<dbReference type="PANTHER" id="PTHR31490">
    <property type="entry name" value="GLYCOSYL HYDROLASE"/>
    <property type="match status" value="1"/>
</dbReference>
<reference evidence="8" key="1">
    <citation type="submission" date="2011-10" db="EMBL/GenBank/DDBJ databases">
        <authorList>
            <person name="Ning L."/>
        </authorList>
    </citation>
    <scope>NUCLEOTIDE SEQUENCE</scope>
</reference>
<protein>
    <recommendedName>
        <fullName evidence="6">Beta-xylanase</fullName>
        <ecNumber evidence="6">3.2.1.8</ecNumber>
    </recommendedName>
</protein>
<evidence type="ECO:0000256" key="2">
    <source>
        <dbReference type="ARBA" id="ARBA00023277"/>
    </source>
</evidence>
<feature type="domain" description="GH10" evidence="7">
    <location>
        <begin position="37"/>
        <end position="372"/>
    </location>
</feature>
<dbReference type="GO" id="GO:0031176">
    <property type="term" value="F:endo-1,4-beta-xylanase activity"/>
    <property type="evidence" value="ECO:0007669"/>
    <property type="project" value="UniProtKB-EC"/>
</dbReference>
<evidence type="ECO:0000256" key="4">
    <source>
        <dbReference type="ARBA" id="ARBA00023326"/>
    </source>
</evidence>
<dbReference type="InterPro" id="IPR001000">
    <property type="entry name" value="GH10_dom"/>
</dbReference>
<evidence type="ECO:0000256" key="6">
    <source>
        <dbReference type="RuleBase" id="RU361174"/>
    </source>
</evidence>
<dbReference type="Gene3D" id="3.20.20.80">
    <property type="entry name" value="Glycosidases"/>
    <property type="match status" value="1"/>
</dbReference>
<sequence length="380" mass="42337">MNKKLKHILVFLFIGLLFLGCKEDGGGGDLAEDPSYILNLPPLTDQFADYFMIGNIMNPGDVAGNGVTNKMLLHHFNVLTAENDMKPDKISPNKGSYNGNSAANSMVNGAIASGMKVVGHTLLWHSQIPAWQRSANLDDMKSYITGVVTRFKGKIYSWDVLNEAFPDGVSASGNWKTSMRGGSNGNPWFTSIGSDFVYEGFLAARLADPNAILYYNDYNTDQVGKATMIRNMVRDVNAKYKEEYPEETRLLIEGIGMQEHHNAGISASAIRATLKMFKDTLPGIKVSVSELDVLAQTWGEYSSQKEITEAGLKKQADLYYDYFKVYLEYSDIIERVSLWGITDNQSWRSRGEPLLFYPSGKAKPAYYGVIKALEEYEAKK</sequence>
<dbReference type="PROSITE" id="PS00591">
    <property type="entry name" value="GH10_1"/>
    <property type="match status" value="1"/>
</dbReference>
<dbReference type="InterPro" id="IPR031158">
    <property type="entry name" value="GH10_AS"/>
</dbReference>
<dbReference type="GO" id="GO:0045493">
    <property type="term" value="P:xylan catabolic process"/>
    <property type="evidence" value="ECO:0007669"/>
    <property type="project" value="UniProtKB-KW"/>
</dbReference>
<evidence type="ECO:0000256" key="3">
    <source>
        <dbReference type="ARBA" id="ARBA00023295"/>
    </source>
</evidence>
<dbReference type="PANTHER" id="PTHR31490:SF90">
    <property type="entry name" value="ENDO-1,4-BETA-XYLANASE A"/>
    <property type="match status" value="1"/>
</dbReference>
<feature type="active site" description="Nucleophile" evidence="5">
    <location>
        <position position="290"/>
    </location>
</feature>
<keyword evidence="8" id="KW-0858">Xylan degradation</keyword>
<keyword evidence="2 6" id="KW-0119">Carbohydrate metabolism</keyword>
<dbReference type="SUPFAM" id="SSF51445">
    <property type="entry name" value="(Trans)glycosidases"/>
    <property type="match status" value="1"/>
</dbReference>
<dbReference type="InterPro" id="IPR017853">
    <property type="entry name" value="GH"/>
</dbReference>
<dbReference type="PROSITE" id="PS51257">
    <property type="entry name" value="PROKAR_LIPOPROTEIN"/>
    <property type="match status" value="1"/>
</dbReference>
<comment type="similarity">
    <text evidence="6">Belongs to the glycosyl hydrolase 10 (cellulase F) family.</text>
</comment>
<accession>K7PFK3</accession>
<dbReference type="InterPro" id="IPR044846">
    <property type="entry name" value="GH10"/>
</dbReference>
<reference evidence="8" key="2">
    <citation type="journal article" date="2013" name="Biotechnol. Bioeng.">
        <title>Biochemical characterization and crystal structure of a GH10 xylanase from termite gut bacteria reveal a novel structural feature and significance of its bacterial Ig-like domain.</title>
        <authorList>
            <person name="Han Q."/>
            <person name="Liu N."/>
            <person name="Robinson H."/>
            <person name="Cao L."/>
            <person name="Qian C."/>
            <person name="Wang Q."/>
            <person name="Xie L."/>
            <person name="Ding H."/>
            <person name="Wang Q."/>
            <person name="Huang Y."/>
            <person name="Li J."/>
            <person name="Zhou Z."/>
        </authorList>
    </citation>
    <scope>NUCLEOTIDE SEQUENCE</scope>
</reference>
<keyword evidence="4 6" id="KW-0624">Polysaccharide degradation</keyword>
<proteinExistence type="inferred from homology"/>
<keyword evidence="3 6" id="KW-0326">Glycosidase</keyword>
<keyword evidence="1 6" id="KW-0378">Hydrolase</keyword>
<name>K7PFK3_9BACT</name>
<dbReference type="AlphaFoldDB" id="K7PFK3"/>
<evidence type="ECO:0000256" key="1">
    <source>
        <dbReference type="ARBA" id="ARBA00022801"/>
    </source>
</evidence>
<dbReference type="EMBL" id="JN903693">
    <property type="protein sequence ID" value="AFK83738.1"/>
    <property type="molecule type" value="Genomic_DNA"/>
</dbReference>
<evidence type="ECO:0000259" key="7">
    <source>
        <dbReference type="PROSITE" id="PS51760"/>
    </source>
</evidence>
<dbReference type="PRINTS" id="PR00134">
    <property type="entry name" value="GLHYDRLASE10"/>
</dbReference>